<protein>
    <recommendedName>
        <fullName evidence="7">Ankyrin repeat-containing protein</fullName>
    </recommendedName>
</protein>
<dbReference type="EMBL" id="JAPFFF010000003">
    <property type="protein sequence ID" value="KAK8895495.1"/>
    <property type="molecule type" value="Genomic_DNA"/>
</dbReference>
<dbReference type="SMART" id="SM00248">
    <property type="entry name" value="ANK"/>
    <property type="match status" value="4"/>
</dbReference>
<feature type="compositionally biased region" description="Low complexity" evidence="4">
    <location>
        <begin position="212"/>
        <end position="226"/>
    </location>
</feature>
<dbReference type="SUPFAM" id="SSF57903">
    <property type="entry name" value="FYVE/PHD zinc finger"/>
    <property type="match status" value="1"/>
</dbReference>
<dbReference type="PANTHER" id="PTHR24198">
    <property type="entry name" value="ANKYRIN REPEAT AND PROTEIN KINASE DOMAIN-CONTAINING PROTEIN"/>
    <property type="match status" value="1"/>
</dbReference>
<keyword evidence="2 3" id="KW-0040">ANK repeat</keyword>
<comment type="caution">
    <text evidence="5">The sequence shown here is derived from an EMBL/GenBank/DDBJ whole genome shotgun (WGS) entry which is preliminary data.</text>
</comment>
<organism evidence="5 6">
    <name type="scientific">Tritrichomonas musculus</name>
    <dbReference type="NCBI Taxonomy" id="1915356"/>
    <lineage>
        <taxon>Eukaryota</taxon>
        <taxon>Metamonada</taxon>
        <taxon>Parabasalia</taxon>
        <taxon>Tritrichomonadida</taxon>
        <taxon>Tritrichomonadidae</taxon>
        <taxon>Tritrichomonas</taxon>
    </lineage>
</organism>
<dbReference type="CDD" id="cd00065">
    <property type="entry name" value="FYVE_like_SF"/>
    <property type="match status" value="1"/>
</dbReference>
<dbReference type="InterPro" id="IPR011011">
    <property type="entry name" value="Znf_FYVE_PHD"/>
</dbReference>
<dbReference type="PANTHER" id="PTHR24198:SF165">
    <property type="entry name" value="ANKYRIN REPEAT-CONTAINING PROTEIN-RELATED"/>
    <property type="match status" value="1"/>
</dbReference>
<keyword evidence="6" id="KW-1185">Reference proteome</keyword>
<dbReference type="SUPFAM" id="SSF48403">
    <property type="entry name" value="Ankyrin repeat"/>
    <property type="match status" value="1"/>
</dbReference>
<feature type="region of interest" description="Disordered" evidence="4">
    <location>
        <begin position="191"/>
        <end position="226"/>
    </location>
</feature>
<dbReference type="Gene3D" id="1.25.40.20">
    <property type="entry name" value="Ankyrin repeat-containing domain"/>
    <property type="match status" value="2"/>
</dbReference>
<name>A0ABR2KWL8_9EUKA</name>
<evidence type="ECO:0000256" key="2">
    <source>
        <dbReference type="ARBA" id="ARBA00023043"/>
    </source>
</evidence>
<feature type="compositionally biased region" description="Low complexity" evidence="4">
    <location>
        <begin position="194"/>
        <end position="204"/>
    </location>
</feature>
<dbReference type="PROSITE" id="PS50297">
    <property type="entry name" value="ANK_REP_REGION"/>
    <property type="match status" value="1"/>
</dbReference>
<gene>
    <name evidence="5" type="ORF">M9Y10_023962</name>
</gene>
<proteinExistence type="predicted"/>
<dbReference type="Pfam" id="PF00023">
    <property type="entry name" value="Ank"/>
    <property type="match status" value="1"/>
</dbReference>
<evidence type="ECO:0000256" key="3">
    <source>
        <dbReference type="PROSITE-ProRule" id="PRU00023"/>
    </source>
</evidence>
<dbReference type="PROSITE" id="PS50088">
    <property type="entry name" value="ANK_REPEAT"/>
    <property type="match status" value="1"/>
</dbReference>
<keyword evidence="1" id="KW-0677">Repeat</keyword>
<accession>A0ABR2KWL8</accession>
<feature type="repeat" description="ANK" evidence="3">
    <location>
        <begin position="248"/>
        <end position="280"/>
    </location>
</feature>
<evidence type="ECO:0000256" key="1">
    <source>
        <dbReference type="ARBA" id="ARBA00022737"/>
    </source>
</evidence>
<sequence length="439" mass="50879">MSLSIDDEIIISILQDDLSRFKRVHPCSILMNRPLKPYEYLNPADREFYSKSNDKNSNAFLKKKISNIQDRPIKGPTALIFSILCERPSFCKYIVDKTKPDLSVRVNGLTAFHYACCTKDTKCLSILLRIEYIQENIDIPIVFPTFSNIEEKKQTSTALHLAVSNRLYKTVIILAIKPLPIIYKQRNHKENHRNINNDNNNSNADSHHNNDNDNNNNANDNNNNNFDDNSDVDVIDFFPNNVNMRATSGSTPLHIALFNKDFEMCQILIHAGSDPSIKNGEDLNCIEYARRLQLDDKFIKLLNDEIEPELIDSIIDRHFEGQERQHFYDRDYEIDYNKDNVEEEEKEEDLKNTINENTKNIEILKKILQKKEVNEKIMREDILDVQKKADMLAQSPVTLNNNNNNTCSMCGSTFAHRCNLCGKMFCDICFRKKCHQCTV</sequence>
<evidence type="ECO:0000256" key="4">
    <source>
        <dbReference type="SAM" id="MobiDB-lite"/>
    </source>
</evidence>
<evidence type="ECO:0000313" key="6">
    <source>
        <dbReference type="Proteomes" id="UP001470230"/>
    </source>
</evidence>
<dbReference type="InterPro" id="IPR002110">
    <property type="entry name" value="Ankyrin_rpt"/>
</dbReference>
<evidence type="ECO:0000313" key="5">
    <source>
        <dbReference type="EMBL" id="KAK8895495.1"/>
    </source>
</evidence>
<dbReference type="InterPro" id="IPR036770">
    <property type="entry name" value="Ankyrin_rpt-contain_sf"/>
</dbReference>
<dbReference type="Proteomes" id="UP001470230">
    <property type="component" value="Unassembled WGS sequence"/>
</dbReference>
<evidence type="ECO:0008006" key="7">
    <source>
        <dbReference type="Google" id="ProtNLM"/>
    </source>
</evidence>
<reference evidence="5 6" key="1">
    <citation type="submission" date="2024-04" db="EMBL/GenBank/DDBJ databases">
        <title>Tritrichomonas musculus Genome.</title>
        <authorList>
            <person name="Alves-Ferreira E."/>
            <person name="Grigg M."/>
            <person name="Lorenzi H."/>
            <person name="Galac M."/>
        </authorList>
    </citation>
    <scope>NUCLEOTIDE SEQUENCE [LARGE SCALE GENOMIC DNA]</scope>
    <source>
        <strain evidence="5 6">EAF2021</strain>
    </source>
</reference>
<dbReference type="Pfam" id="PF12796">
    <property type="entry name" value="Ank_2"/>
    <property type="match status" value="1"/>
</dbReference>